<accession>A0A927HA71</accession>
<dbReference type="EMBL" id="JACXSI010000003">
    <property type="protein sequence ID" value="MBD3107136.1"/>
    <property type="molecule type" value="Genomic_DNA"/>
</dbReference>
<dbReference type="InterPro" id="IPR025736">
    <property type="entry name" value="PucR_C-HTH_dom"/>
</dbReference>
<name>A0A927HA71_9BACI</name>
<dbReference type="Gene3D" id="1.10.10.2840">
    <property type="entry name" value="PucR C-terminal helix-turn-helix domain"/>
    <property type="match status" value="1"/>
</dbReference>
<evidence type="ECO:0000313" key="2">
    <source>
        <dbReference type="EMBL" id="MBD3107136.1"/>
    </source>
</evidence>
<dbReference type="InterPro" id="IPR010523">
    <property type="entry name" value="XylR_N"/>
</dbReference>
<dbReference type="Gene3D" id="3.30.1380.20">
    <property type="entry name" value="Trafficking protein particle complex subunit 3"/>
    <property type="match status" value="1"/>
</dbReference>
<dbReference type="SMART" id="SM00989">
    <property type="entry name" value="V4R"/>
    <property type="match status" value="1"/>
</dbReference>
<comment type="caution">
    <text evidence="2">The sequence shown here is derived from an EMBL/GenBank/DDBJ whole genome shotgun (WGS) entry which is preliminary data.</text>
</comment>
<evidence type="ECO:0000259" key="1">
    <source>
        <dbReference type="SMART" id="SM00989"/>
    </source>
</evidence>
<dbReference type="PANTHER" id="PTHR33744">
    <property type="entry name" value="CARBOHYDRATE DIACID REGULATOR"/>
    <property type="match status" value="1"/>
</dbReference>
<gene>
    <name evidence="2" type="ORF">IEO70_01975</name>
</gene>
<dbReference type="InterPro" id="IPR024096">
    <property type="entry name" value="NO_sig/Golgi_transp_ligand-bd"/>
</dbReference>
<dbReference type="PANTHER" id="PTHR33744:SF15">
    <property type="entry name" value="CARBOHYDRATE DIACID REGULATOR"/>
    <property type="match status" value="1"/>
</dbReference>
<dbReference type="Proteomes" id="UP000602076">
    <property type="component" value="Unassembled WGS sequence"/>
</dbReference>
<dbReference type="InterPro" id="IPR004096">
    <property type="entry name" value="V4R"/>
</dbReference>
<protein>
    <submittedName>
        <fullName evidence="2">XylR N-terminal domain-containing protein</fullName>
    </submittedName>
</protein>
<sequence length="570" mass="65672">MALISAEALGFLRRDLVTTLNMERAKGFLLRYGWVSGHNDGESLVKMYEWTSKKELILAGTSMHTLEGVVTVEPDILEVNEDELYMTGYWRHSFEAQEHIRHFGYSDEGVCWMLIGYATGFLAATFGKEVVIYEQCCAGKKDDYCYFVARTVEHCEPKHHDILRYYKQESLTSEFDRIYSEVKMLNTVMNKSEQVNQQLTDLLLEGKNILHLMNALTTMVGKSIVIERGGVYKSIEACYVNKDDEAFYHHWSKQSQRKFDERIRSFSIKTKEKVLGRLILISDEPLSMEQEKVIERSLSIFSIQMHTERTIAQSLWGKKIDFFNELLEERADIAALLSKAQHIFEIDVNKSNRVIVLHCCPPEQIETIQLLLQTAFQSHDIFIKKGYVVIIMEEQPCLETHMLKIETFILQHFNGLKVYMGAGRLSTSIEGIGESYCDAFRICDFLRCAYPTKSKFTTYEQLDPVMLVLRSTEPKPLIAFYQKILGKLVTYDEENEASLIQTLRTYLENNGNVNCTAKELNLSIPGFRYRLEKIESLLDSDLRTGSGRFQCQMAMQVHLAMLSTSQKNGK</sequence>
<dbReference type="Pfam" id="PF13556">
    <property type="entry name" value="HTH_30"/>
    <property type="match status" value="1"/>
</dbReference>
<proteinExistence type="predicted"/>
<feature type="domain" description="4-vinyl reductase 4VR" evidence="1">
    <location>
        <begin position="89"/>
        <end position="151"/>
    </location>
</feature>
<evidence type="ECO:0000313" key="3">
    <source>
        <dbReference type="Proteomes" id="UP000602076"/>
    </source>
</evidence>
<dbReference type="Pfam" id="PF06505">
    <property type="entry name" value="XylR_N"/>
    <property type="match status" value="1"/>
</dbReference>
<dbReference type="InterPro" id="IPR051448">
    <property type="entry name" value="CdaR-like_regulators"/>
</dbReference>
<dbReference type="Pfam" id="PF02830">
    <property type="entry name" value="V4R"/>
    <property type="match status" value="1"/>
</dbReference>
<reference evidence="2" key="1">
    <citation type="submission" date="2020-09" db="EMBL/GenBank/DDBJ databases">
        <title>Bacillus faecalis sp. nov., a moderately halophilic bacterium isolated from cow faeces.</title>
        <authorList>
            <person name="Jiang L."/>
            <person name="Lee J."/>
        </authorList>
    </citation>
    <scope>NUCLEOTIDE SEQUENCE</scope>
    <source>
        <strain evidence="2">AGMB 02131</strain>
    </source>
</reference>
<dbReference type="SUPFAM" id="SSF111126">
    <property type="entry name" value="Ligand-binding domain in the NO signalling and Golgi transport"/>
    <property type="match status" value="1"/>
</dbReference>
<keyword evidence="3" id="KW-1185">Reference proteome</keyword>
<organism evidence="2 3">
    <name type="scientific">Peribacillus faecalis</name>
    <dbReference type="NCBI Taxonomy" id="2772559"/>
    <lineage>
        <taxon>Bacteria</taxon>
        <taxon>Bacillati</taxon>
        <taxon>Bacillota</taxon>
        <taxon>Bacilli</taxon>
        <taxon>Bacillales</taxon>
        <taxon>Bacillaceae</taxon>
        <taxon>Peribacillus</taxon>
    </lineage>
</organism>
<dbReference type="InterPro" id="IPR042070">
    <property type="entry name" value="PucR_C-HTH_sf"/>
</dbReference>
<dbReference type="AlphaFoldDB" id="A0A927HA71"/>